<evidence type="ECO:0000259" key="11">
    <source>
        <dbReference type="PROSITE" id="PS52029"/>
    </source>
</evidence>
<dbReference type="PROSITE" id="PS52029">
    <property type="entry name" value="LD_TPASE"/>
    <property type="match status" value="1"/>
</dbReference>
<dbReference type="GO" id="GO:0005576">
    <property type="term" value="C:extracellular region"/>
    <property type="evidence" value="ECO:0007669"/>
    <property type="project" value="TreeGrafter"/>
</dbReference>
<dbReference type="PANTHER" id="PTHR30582:SF24">
    <property type="entry name" value="L,D-TRANSPEPTIDASE ERFK_SRFK-RELATED"/>
    <property type="match status" value="1"/>
</dbReference>
<feature type="active site" description="Nucleophile" evidence="9">
    <location>
        <position position="188"/>
    </location>
</feature>
<evidence type="ECO:0000313" key="13">
    <source>
        <dbReference type="Proteomes" id="UP000247555"/>
    </source>
</evidence>
<evidence type="ECO:0000256" key="1">
    <source>
        <dbReference type="ARBA" id="ARBA00004752"/>
    </source>
</evidence>
<dbReference type="GO" id="GO:0016757">
    <property type="term" value="F:glycosyltransferase activity"/>
    <property type="evidence" value="ECO:0007669"/>
    <property type="project" value="UniProtKB-KW"/>
</dbReference>
<dbReference type="GO" id="GO:0008360">
    <property type="term" value="P:regulation of cell shape"/>
    <property type="evidence" value="ECO:0007669"/>
    <property type="project" value="UniProtKB-UniRule"/>
</dbReference>
<evidence type="ECO:0000256" key="6">
    <source>
        <dbReference type="ARBA" id="ARBA00022960"/>
    </source>
</evidence>
<keyword evidence="8 9" id="KW-0961">Cell wall biogenesis/degradation</keyword>
<dbReference type="RefSeq" id="WP_245906881.1">
    <property type="nucleotide sequence ID" value="NZ_DAIMVG010000019.1"/>
</dbReference>
<keyword evidence="3" id="KW-0328">Glycosyltransferase</keyword>
<reference evidence="12 13" key="1">
    <citation type="submission" date="2018-05" db="EMBL/GenBank/DDBJ databases">
        <title>Genomic Encyclopedia of Type Strains, Phase IV (KMG-IV): sequencing the most valuable type-strain genomes for metagenomic binning, comparative biology and taxonomic classification.</title>
        <authorList>
            <person name="Goeker M."/>
        </authorList>
    </citation>
    <scope>NUCLEOTIDE SEQUENCE [LARGE SCALE GENOMIC DNA]</scope>
    <source>
        <strain evidence="12 13">DSM 29661</strain>
    </source>
</reference>
<dbReference type="AlphaFoldDB" id="A0A318KHV1"/>
<dbReference type="Proteomes" id="UP000247555">
    <property type="component" value="Unassembled WGS sequence"/>
</dbReference>
<keyword evidence="10" id="KW-0732">Signal</keyword>
<organism evidence="12 13">
    <name type="scientific">Rivihabitans pingtungensis</name>
    <dbReference type="NCBI Taxonomy" id="1054498"/>
    <lineage>
        <taxon>Bacteria</taxon>
        <taxon>Pseudomonadati</taxon>
        <taxon>Pseudomonadota</taxon>
        <taxon>Betaproteobacteria</taxon>
        <taxon>Neisseriales</taxon>
        <taxon>Aquaspirillaceae</taxon>
        <taxon>Rivihabitans</taxon>
    </lineage>
</organism>
<dbReference type="GO" id="GO:0018104">
    <property type="term" value="P:peptidoglycan-protein cross-linking"/>
    <property type="evidence" value="ECO:0007669"/>
    <property type="project" value="TreeGrafter"/>
</dbReference>
<feature type="active site" description="Proton donor/acceptor" evidence="9">
    <location>
        <position position="172"/>
    </location>
</feature>
<name>A0A318KHV1_9NEIS</name>
<feature type="signal peptide" evidence="10">
    <location>
        <begin position="1"/>
        <end position="19"/>
    </location>
</feature>
<protein>
    <submittedName>
        <fullName evidence="12">L,D-transpeptidase-like protein</fullName>
    </submittedName>
</protein>
<keyword evidence="7 9" id="KW-0573">Peptidoglycan synthesis</keyword>
<proteinExistence type="inferred from homology"/>
<evidence type="ECO:0000313" key="12">
    <source>
        <dbReference type="EMBL" id="PXX77684.1"/>
    </source>
</evidence>
<dbReference type="GO" id="GO:0071555">
    <property type="term" value="P:cell wall organization"/>
    <property type="evidence" value="ECO:0007669"/>
    <property type="project" value="UniProtKB-UniRule"/>
</dbReference>
<keyword evidence="5" id="KW-0378">Hydrolase</keyword>
<dbReference type="Gene3D" id="2.40.440.10">
    <property type="entry name" value="L,D-transpeptidase catalytic domain-like"/>
    <property type="match status" value="1"/>
</dbReference>
<dbReference type="InterPro" id="IPR005490">
    <property type="entry name" value="LD_TPept_cat_dom"/>
</dbReference>
<evidence type="ECO:0000256" key="2">
    <source>
        <dbReference type="ARBA" id="ARBA00005992"/>
    </source>
</evidence>
<keyword evidence="13" id="KW-1185">Reference proteome</keyword>
<accession>A0A318KHV1</accession>
<dbReference type="GO" id="GO:0071972">
    <property type="term" value="F:peptidoglycan L,D-transpeptidase activity"/>
    <property type="evidence" value="ECO:0007669"/>
    <property type="project" value="TreeGrafter"/>
</dbReference>
<dbReference type="SUPFAM" id="SSF141523">
    <property type="entry name" value="L,D-transpeptidase catalytic domain-like"/>
    <property type="match status" value="1"/>
</dbReference>
<dbReference type="CDD" id="cd16913">
    <property type="entry name" value="YkuD_like"/>
    <property type="match status" value="1"/>
</dbReference>
<keyword evidence="6 9" id="KW-0133">Cell shape</keyword>
<evidence type="ECO:0000256" key="9">
    <source>
        <dbReference type="PROSITE-ProRule" id="PRU01373"/>
    </source>
</evidence>
<dbReference type="UniPathway" id="UPA00219"/>
<evidence type="ECO:0000256" key="8">
    <source>
        <dbReference type="ARBA" id="ARBA00023316"/>
    </source>
</evidence>
<gene>
    <name evidence="12" type="ORF">DFR34_11665</name>
</gene>
<dbReference type="EMBL" id="QJKI01000016">
    <property type="protein sequence ID" value="PXX77684.1"/>
    <property type="molecule type" value="Genomic_DNA"/>
</dbReference>
<comment type="similarity">
    <text evidence="2">Belongs to the YkuD family.</text>
</comment>
<evidence type="ECO:0000256" key="7">
    <source>
        <dbReference type="ARBA" id="ARBA00022984"/>
    </source>
</evidence>
<feature type="domain" description="L,D-TPase catalytic" evidence="11">
    <location>
        <begin position="51"/>
        <end position="212"/>
    </location>
</feature>
<dbReference type="PANTHER" id="PTHR30582">
    <property type="entry name" value="L,D-TRANSPEPTIDASE"/>
    <property type="match status" value="1"/>
</dbReference>
<evidence type="ECO:0000256" key="4">
    <source>
        <dbReference type="ARBA" id="ARBA00022679"/>
    </source>
</evidence>
<keyword evidence="4" id="KW-0808">Transferase</keyword>
<evidence type="ECO:0000256" key="10">
    <source>
        <dbReference type="SAM" id="SignalP"/>
    </source>
</evidence>
<feature type="chain" id="PRO_5016255660" evidence="10">
    <location>
        <begin position="20"/>
        <end position="215"/>
    </location>
</feature>
<evidence type="ECO:0000256" key="3">
    <source>
        <dbReference type="ARBA" id="ARBA00022676"/>
    </source>
</evidence>
<sequence>MRAAMMAALLWTLPAASMAAPDAQAWAQWQQQQQQQTLHEAYPNPRTPGQPWVKVGVRSQTLSVFSAEGTLEKRYDISTAKRGVGETQNSYQTPRGWHRICEKIGDGAASDTIIFRREVTPWKYTPELHAEYPNKDWILTRILWLCGQEPGLNQGSRDGVLVDSYARYIYIHGAGRHVPMGTPTSLGCVRMTSEAVIELFERTPVGMEVLIDENG</sequence>
<dbReference type="InterPro" id="IPR050979">
    <property type="entry name" value="LD-transpeptidase"/>
</dbReference>
<evidence type="ECO:0000256" key="5">
    <source>
        <dbReference type="ARBA" id="ARBA00022801"/>
    </source>
</evidence>
<dbReference type="InterPro" id="IPR038063">
    <property type="entry name" value="Transpep_catalytic_dom"/>
</dbReference>
<dbReference type="Pfam" id="PF03734">
    <property type="entry name" value="YkuD"/>
    <property type="match status" value="1"/>
</dbReference>
<comment type="pathway">
    <text evidence="1 9">Cell wall biogenesis; peptidoglycan biosynthesis.</text>
</comment>
<comment type="caution">
    <text evidence="12">The sequence shown here is derived from an EMBL/GenBank/DDBJ whole genome shotgun (WGS) entry which is preliminary data.</text>
</comment>